<proteinExistence type="predicted"/>
<dbReference type="EMBL" id="VIEB01000015">
    <property type="protein sequence ID" value="TQE12840.1"/>
    <property type="molecule type" value="Genomic_DNA"/>
</dbReference>
<dbReference type="Proteomes" id="UP000315295">
    <property type="component" value="Unassembled WGS sequence"/>
</dbReference>
<evidence type="ECO:0000313" key="2">
    <source>
        <dbReference type="Proteomes" id="UP000315295"/>
    </source>
</evidence>
<gene>
    <name evidence="1" type="ORF">C1H46_001486</name>
</gene>
<evidence type="ECO:0000313" key="1">
    <source>
        <dbReference type="EMBL" id="TQE12840.1"/>
    </source>
</evidence>
<reference evidence="1 2" key="1">
    <citation type="journal article" date="2019" name="G3 (Bethesda)">
        <title>Sequencing of a Wild Apple (Malus baccata) Genome Unravels the Differences Between Cultivated and Wild Apple Species Regarding Disease Resistance and Cold Tolerance.</title>
        <authorList>
            <person name="Chen X."/>
        </authorList>
    </citation>
    <scope>NUCLEOTIDE SEQUENCE [LARGE SCALE GENOMIC DNA]</scope>
    <source>
        <strain evidence="2">cv. Shandingzi</strain>
        <tissue evidence="1">Leaves</tissue>
    </source>
</reference>
<protein>
    <submittedName>
        <fullName evidence="1">Uncharacterized protein</fullName>
    </submittedName>
</protein>
<organism evidence="1 2">
    <name type="scientific">Malus baccata</name>
    <name type="common">Siberian crab apple</name>
    <name type="synonym">Pyrus baccata</name>
    <dbReference type="NCBI Taxonomy" id="106549"/>
    <lineage>
        <taxon>Eukaryota</taxon>
        <taxon>Viridiplantae</taxon>
        <taxon>Streptophyta</taxon>
        <taxon>Embryophyta</taxon>
        <taxon>Tracheophyta</taxon>
        <taxon>Spermatophyta</taxon>
        <taxon>Magnoliopsida</taxon>
        <taxon>eudicotyledons</taxon>
        <taxon>Gunneridae</taxon>
        <taxon>Pentapetalae</taxon>
        <taxon>rosids</taxon>
        <taxon>fabids</taxon>
        <taxon>Rosales</taxon>
        <taxon>Rosaceae</taxon>
        <taxon>Amygdaloideae</taxon>
        <taxon>Maleae</taxon>
        <taxon>Malus</taxon>
    </lineage>
</organism>
<dbReference type="AlphaFoldDB" id="A0A540NQM3"/>
<sequence>MCLDMWARFEIGYQIHFPLSLPFPQPMCRILVNAKCFEASVTVWGFVKGIWIWCYFLGSEFGFILGCGGGDGGDLVYAASY</sequence>
<accession>A0A540NQM3</accession>
<keyword evidence="2" id="KW-1185">Reference proteome</keyword>
<comment type="caution">
    <text evidence="1">The sequence shown here is derived from an EMBL/GenBank/DDBJ whole genome shotgun (WGS) entry which is preliminary data.</text>
</comment>
<name>A0A540NQM3_MALBA</name>